<protein>
    <submittedName>
        <fullName evidence="1">Uncharacterized protein</fullName>
    </submittedName>
</protein>
<keyword evidence="2" id="KW-1185">Reference proteome</keyword>
<gene>
    <name evidence="1" type="ordered locus">DMR_32430</name>
</gene>
<dbReference type="AlphaFoldDB" id="C4XJI4"/>
<name>C4XJI4_SOLM1</name>
<accession>C4XJI4</accession>
<dbReference type="STRING" id="573370.DMR_32430"/>
<proteinExistence type="predicted"/>
<sequence length="302" mass="34788">MAIDLGYINQFGIDVAGNVQSITALASSINSFMTIPDEARCIDSIYLDFEVIGKKAIETRTYNWARLGELLFHLQDRYNKNPSIDRVKDSWTKFAAENFTNFGKRRREQAVKLYNYGKELEKYYFLGIDELLYVFNLLIDKHRKDKEGLKKTGEMFDFSFNSPVDTEEERRIFKEKVDKICAYEKDFSEVKKAGADNELYYRCVSVGCVVNKKVITHIGSLASQAEKDAYMKESIANRDFKISTNKNATEHALSSPGLLCKFLDNTSGYRTKGLDEVKHLGLDIVTQAIRELVWLRKELRKI</sequence>
<organism evidence="1 2">
    <name type="scientific">Solidesulfovibrio magneticus (strain ATCC 700980 / DSM 13731 / RS-1)</name>
    <name type="common">Desulfovibrio magneticus</name>
    <dbReference type="NCBI Taxonomy" id="573370"/>
    <lineage>
        <taxon>Bacteria</taxon>
        <taxon>Pseudomonadati</taxon>
        <taxon>Thermodesulfobacteriota</taxon>
        <taxon>Desulfovibrionia</taxon>
        <taxon>Desulfovibrionales</taxon>
        <taxon>Desulfovibrionaceae</taxon>
        <taxon>Solidesulfovibrio</taxon>
    </lineage>
</organism>
<dbReference type="RefSeq" id="WP_015861886.1">
    <property type="nucleotide sequence ID" value="NC_012796.1"/>
</dbReference>
<evidence type="ECO:0000313" key="1">
    <source>
        <dbReference type="EMBL" id="BAH76734.1"/>
    </source>
</evidence>
<dbReference type="HOGENOM" id="CLU_920483_0_0_7"/>
<dbReference type="Proteomes" id="UP000009071">
    <property type="component" value="Chromosome"/>
</dbReference>
<dbReference type="OrthoDB" id="5444387at2"/>
<dbReference type="EMBL" id="AP010904">
    <property type="protein sequence ID" value="BAH76734.1"/>
    <property type="molecule type" value="Genomic_DNA"/>
</dbReference>
<reference evidence="1 2" key="1">
    <citation type="journal article" date="2009" name="Genome Res.">
        <title>Whole genome sequence of Desulfovibrio magneticus strain RS-1 revealed common gene clusters in magnetotactic bacteria.</title>
        <authorList>
            <person name="Nakazawa H."/>
            <person name="Arakaki A."/>
            <person name="Narita-Yamada S."/>
            <person name="Yashiro I."/>
            <person name="Jinno K."/>
            <person name="Aoki N."/>
            <person name="Tsuruyama A."/>
            <person name="Okamura Y."/>
            <person name="Tanikawa S."/>
            <person name="Fujita N."/>
            <person name="Takeyama H."/>
            <person name="Matsunaga T."/>
        </authorList>
    </citation>
    <scope>NUCLEOTIDE SEQUENCE [LARGE SCALE GENOMIC DNA]</scope>
    <source>
        <strain evidence="2">ATCC 700980 / DSM 13731 / RS-1</strain>
    </source>
</reference>
<evidence type="ECO:0000313" key="2">
    <source>
        <dbReference type="Proteomes" id="UP000009071"/>
    </source>
</evidence>
<dbReference type="KEGG" id="dma:DMR_32430"/>